<accession>A0A1H5UFX6</accession>
<proteinExistence type="predicted"/>
<reference evidence="1 2" key="1">
    <citation type="submission" date="2016-10" db="EMBL/GenBank/DDBJ databases">
        <authorList>
            <person name="de Groot N.N."/>
        </authorList>
    </citation>
    <scope>NUCLEOTIDE SEQUENCE [LARGE SCALE GENOMIC DNA]</scope>
    <source>
        <strain evidence="1 2">Nl13</strain>
    </source>
</reference>
<sequence length="65" mass="7538">MKIIHGSKIQRLIGGSPDYQPWFCFPCLHEPDPRWLHRPVKEYGDIKNTGNLTNIAKDTIDCSWV</sequence>
<evidence type="ECO:0000313" key="1">
    <source>
        <dbReference type="EMBL" id="SEF73962.1"/>
    </source>
</evidence>
<dbReference type="Proteomes" id="UP000236751">
    <property type="component" value="Unassembled WGS sequence"/>
</dbReference>
<evidence type="ECO:0000313" key="2">
    <source>
        <dbReference type="Proteomes" id="UP000236751"/>
    </source>
</evidence>
<dbReference type="AlphaFoldDB" id="A0A1H5UFX6"/>
<dbReference type="RefSeq" id="WP_146063197.1">
    <property type="nucleotide sequence ID" value="NC_007614.1"/>
</dbReference>
<dbReference type="EMBL" id="FNVK01000007">
    <property type="protein sequence ID" value="SEF73962.1"/>
    <property type="molecule type" value="Genomic_DNA"/>
</dbReference>
<organism evidence="1 2">
    <name type="scientific">Nitrosospira multiformis (strain ATCC 25196 / NCIMB 11849 / C 71)</name>
    <dbReference type="NCBI Taxonomy" id="323848"/>
    <lineage>
        <taxon>Bacteria</taxon>
        <taxon>Pseudomonadati</taxon>
        <taxon>Pseudomonadota</taxon>
        <taxon>Betaproteobacteria</taxon>
        <taxon>Nitrosomonadales</taxon>
        <taxon>Nitrosomonadaceae</taxon>
        <taxon>Nitrosospira</taxon>
    </lineage>
</organism>
<gene>
    <name evidence="1" type="ORF">SAMN05216403_107105</name>
</gene>
<name>A0A1H5UFX6_NITMU</name>
<protein>
    <submittedName>
        <fullName evidence="1">Uncharacterized protein</fullName>
    </submittedName>
</protein>